<evidence type="ECO:0000259" key="6">
    <source>
        <dbReference type="PROSITE" id="PS52004"/>
    </source>
</evidence>
<evidence type="ECO:0000256" key="1">
    <source>
        <dbReference type="ARBA" id="ARBA00022450"/>
    </source>
</evidence>
<dbReference type="CDD" id="cd00833">
    <property type="entry name" value="PKS"/>
    <property type="match status" value="1"/>
</dbReference>
<dbReference type="InterPro" id="IPR016035">
    <property type="entry name" value="Acyl_Trfase/lysoPLipase"/>
</dbReference>
<evidence type="ECO:0000256" key="5">
    <source>
        <dbReference type="SAM" id="MobiDB-lite"/>
    </source>
</evidence>
<dbReference type="GO" id="GO:0006633">
    <property type="term" value="P:fatty acid biosynthetic process"/>
    <property type="evidence" value="ECO:0007669"/>
    <property type="project" value="TreeGrafter"/>
</dbReference>
<proteinExistence type="predicted"/>
<sequence length="1449" mass="156196">MLPSTSREGDPARNADPIDEDLSILDNDASMPIAVVGMGFRGPGDATNIEKLWAIMREGRKAFGVLPKREKPSSYESKGAERGHFLQEDISLFDAPSFDLNSDEAAMLHPQERLLLEVTYEALENAGIALAALSRTRASCFVASSNCSSTPREPSAGQSESSIARRVSENFHFEGLSVTLDTPCSDSLVALHLACQSLRSSESAMAIVAGVNIISSPDRLDTASDTPALLPNGRTLSQNAGGCEMGEGIGCLILKPLKNAVHDNDPIRAIIRGSGIHSGGSTEPTRVFNGRAHNALIQSVYDTAGLVAQSTEFIEIHGLEAKTDYSKTVAACTSRFGLRHPQDPLRLGSLQANIGHLGGASGVASVIKTALMLEQQMFLPSGDLSGLLGEAMDEEWNVKLPVECEPWDTRGPHRASVINLSPQNTAHVILEDAAGYLAQRHLAIVESRIPQERGSRARIFLISAMDEQSLRSRIQSLQIYLQGNADDSSDEWMNNLAFTLSERRTAHLYRTVVISESVTKLRTRLASRVKILNANKTPVVGFVFTGQGAQWPGMGKELLDSHPVFRQSMQRVNSYMSRLGAPYNIIDEILKNKDTSNLDDPLLSQPICSALQIALVDLLAAWGIHPDAVTGHSSGEIAAAYAAGMLTMEDAITIAYYRGVLGSALSKRQARGAMTAVGLSASDAEPYVAALKTGKATIGCINSPTSVTVSGDAPGIEELEIVLEAKGVFVRRLDVDVAYHSHHMDLVAREYLDAMAGIIPVTVDGHGRRVQFFSSVTGCEIFSADLGPQYWLDNLADQVRMVDAIQALCFGTKSHDSNAQSNSSVAVDSLVEIGPHAALAGPIRQILKASCDLDKANIEYTSVLIKGMDGTSSALTVAAALVVKGLPVNFQAVNRPDAIYKPQVLVDLPPYNWNHATSYGMGPPKSDAVQTRLYRSQDTIGKSSTSYPGPEFSTNGPDNRTVYKVVWKPAEETLSQIPPGTSPIVARKSRHPAAANSSTVQIIREDGDSGVCIPHLQNLLESCNCTVGVSDIQRTRDEDIAGKFCIVLSELKYSILGLLEDSTLRTIKRMLQTAAGVLWVTRGGTGNPTYPESSLINGFARSVRSASCTKLFVTLDLNGEGFLYPQQAAEAIYDLFYGRILHPPSTVCRESEYAERQGVLHVPRVVQDLRSIERLASISDAQEKGDSDSLFRADASYMVVDAVGKLGIAVAVWMVEKGARNIILVTHYGITDAVSKDTIEVRKSKDVNFVSKTVDISDADSVAALAADLADTAPPIRGVIHVATAVKHVPFHEMTTADYHAVFQPMYHGTWNLHRHLPRDLNFFIMVSSVSHMLSTATHAAYSAASSLMDSFAAYRNRAGLHAVSIHLGQNAENNIEQTAEGSAELRTHISESTDTEALMSFLELAITSQPQSDINHSSQLIAGIGGWKEGTSLSDLGTSLVASPRRDI</sequence>
<dbReference type="PROSITE" id="PS52004">
    <property type="entry name" value="KS3_2"/>
    <property type="match status" value="1"/>
</dbReference>
<dbReference type="Gene3D" id="3.40.47.10">
    <property type="match status" value="1"/>
</dbReference>
<dbReference type="Pfam" id="PF23114">
    <property type="entry name" value="NAD-bd_HRPKS_sdrA"/>
    <property type="match status" value="1"/>
</dbReference>
<dbReference type="Gene3D" id="3.40.50.720">
    <property type="entry name" value="NAD(P)-binding Rossmann-like Domain"/>
    <property type="match status" value="1"/>
</dbReference>
<dbReference type="SMART" id="SM00825">
    <property type="entry name" value="PKS_KS"/>
    <property type="match status" value="1"/>
</dbReference>
<accession>A0A3D8R4U3</accession>
<dbReference type="STRING" id="1810919.A0A3D8R4U3"/>
<feature type="domain" description="Ketosynthase family 3 (KS3)" evidence="6">
    <location>
        <begin position="30"/>
        <end position="433"/>
    </location>
</feature>
<evidence type="ECO:0000256" key="3">
    <source>
        <dbReference type="ARBA" id="ARBA00022679"/>
    </source>
</evidence>
<dbReference type="InterPro" id="IPR014031">
    <property type="entry name" value="Ketoacyl_synth_C"/>
</dbReference>
<dbReference type="InterPro" id="IPR050091">
    <property type="entry name" value="PKS_NRPS_Biosynth_Enz"/>
</dbReference>
<dbReference type="OrthoDB" id="3799328at2759"/>
<name>A0A3D8R4U3_9EURO</name>
<evidence type="ECO:0000256" key="4">
    <source>
        <dbReference type="ARBA" id="ARBA00023268"/>
    </source>
</evidence>
<dbReference type="Pfam" id="PF00698">
    <property type="entry name" value="Acyl_transf_1"/>
    <property type="match status" value="1"/>
</dbReference>
<dbReference type="InterPro" id="IPR057326">
    <property type="entry name" value="KR_dom"/>
</dbReference>
<evidence type="ECO:0000256" key="2">
    <source>
        <dbReference type="ARBA" id="ARBA00022553"/>
    </source>
</evidence>
<keyword evidence="1" id="KW-0596">Phosphopantetheine</keyword>
<dbReference type="InterPro" id="IPR014030">
    <property type="entry name" value="Ketoacyl_synth_N"/>
</dbReference>
<dbReference type="InterPro" id="IPR036291">
    <property type="entry name" value="NAD(P)-bd_dom_sf"/>
</dbReference>
<dbReference type="PANTHER" id="PTHR43775">
    <property type="entry name" value="FATTY ACID SYNTHASE"/>
    <property type="match status" value="1"/>
</dbReference>
<dbReference type="GO" id="GO:0044550">
    <property type="term" value="P:secondary metabolite biosynthetic process"/>
    <property type="evidence" value="ECO:0007669"/>
    <property type="project" value="TreeGrafter"/>
</dbReference>
<gene>
    <name evidence="7" type="ORF">DSM5745_08711</name>
</gene>
<dbReference type="Pfam" id="PF08659">
    <property type="entry name" value="KR"/>
    <property type="match status" value="1"/>
</dbReference>
<reference evidence="7 8" key="1">
    <citation type="journal article" date="2018" name="IMA Fungus">
        <title>IMA Genome-F 9: Draft genome sequence of Annulohypoxylon stygium, Aspergillus mulundensis, Berkeleyomyces basicola (syn. Thielaviopsis basicola), Ceratocystis smalleyi, two Cercospora beticola strains, Coleophoma cylindrospora, Fusarium fracticaudum, Phialophora cf. hyalina, and Morchella septimelata.</title>
        <authorList>
            <person name="Wingfield B.D."/>
            <person name="Bills G.F."/>
            <person name="Dong Y."/>
            <person name="Huang W."/>
            <person name="Nel W.J."/>
            <person name="Swalarsk-Parry B.S."/>
            <person name="Vaghefi N."/>
            <person name="Wilken P.M."/>
            <person name="An Z."/>
            <person name="de Beer Z.W."/>
            <person name="De Vos L."/>
            <person name="Chen L."/>
            <person name="Duong T.A."/>
            <person name="Gao Y."/>
            <person name="Hammerbacher A."/>
            <person name="Kikkert J.R."/>
            <person name="Li Y."/>
            <person name="Li H."/>
            <person name="Li K."/>
            <person name="Li Q."/>
            <person name="Liu X."/>
            <person name="Ma X."/>
            <person name="Naidoo K."/>
            <person name="Pethybridge S.J."/>
            <person name="Sun J."/>
            <person name="Steenkamp E.T."/>
            <person name="van der Nest M.A."/>
            <person name="van Wyk S."/>
            <person name="Wingfield M.J."/>
            <person name="Xiong C."/>
            <person name="Yue Q."/>
            <person name="Zhang X."/>
        </authorList>
    </citation>
    <scope>NUCLEOTIDE SEQUENCE [LARGE SCALE GENOMIC DNA]</scope>
    <source>
        <strain evidence="7 8">DSM 5745</strain>
    </source>
</reference>
<dbReference type="InterPro" id="IPR020841">
    <property type="entry name" value="PKS_Beta-ketoAc_synthase_dom"/>
</dbReference>
<organism evidence="7 8">
    <name type="scientific">Aspergillus mulundensis</name>
    <dbReference type="NCBI Taxonomy" id="1810919"/>
    <lineage>
        <taxon>Eukaryota</taxon>
        <taxon>Fungi</taxon>
        <taxon>Dikarya</taxon>
        <taxon>Ascomycota</taxon>
        <taxon>Pezizomycotina</taxon>
        <taxon>Eurotiomycetes</taxon>
        <taxon>Eurotiomycetidae</taxon>
        <taxon>Eurotiales</taxon>
        <taxon>Aspergillaceae</taxon>
        <taxon>Aspergillus</taxon>
        <taxon>Aspergillus subgen. Nidulantes</taxon>
    </lineage>
</organism>
<comment type="caution">
    <text evidence="7">The sequence shown here is derived from an EMBL/GenBank/DDBJ whole genome shotgun (WGS) entry which is preliminary data.</text>
</comment>
<dbReference type="SMART" id="SM00827">
    <property type="entry name" value="PKS_AT"/>
    <property type="match status" value="1"/>
</dbReference>
<feature type="region of interest" description="Disordered" evidence="5">
    <location>
        <begin position="1"/>
        <end position="20"/>
    </location>
</feature>
<dbReference type="InterPro" id="IPR001227">
    <property type="entry name" value="Ac_transferase_dom_sf"/>
</dbReference>
<dbReference type="SMART" id="SM00822">
    <property type="entry name" value="PKS_KR"/>
    <property type="match status" value="1"/>
</dbReference>
<dbReference type="Gene3D" id="3.40.366.10">
    <property type="entry name" value="Malonyl-Coenzyme A Acyl Carrier Protein, domain 2"/>
    <property type="match status" value="1"/>
</dbReference>
<keyword evidence="8" id="KW-1185">Reference proteome</keyword>
<dbReference type="InterPro" id="IPR014043">
    <property type="entry name" value="Acyl_transferase_dom"/>
</dbReference>
<dbReference type="EMBL" id="PVWQ01000011">
    <property type="protein sequence ID" value="RDW68951.1"/>
    <property type="molecule type" value="Genomic_DNA"/>
</dbReference>
<keyword evidence="4" id="KW-0511">Multifunctional enzyme</keyword>
<dbReference type="InterPro" id="IPR016039">
    <property type="entry name" value="Thiolase-like"/>
</dbReference>
<dbReference type="Proteomes" id="UP000256690">
    <property type="component" value="Unassembled WGS sequence"/>
</dbReference>
<dbReference type="InterPro" id="IPR013968">
    <property type="entry name" value="PKS_KR"/>
</dbReference>
<dbReference type="InterPro" id="IPR056501">
    <property type="entry name" value="NAD-bd_HRPKS_sdrA"/>
</dbReference>
<dbReference type="PANTHER" id="PTHR43775:SF29">
    <property type="entry name" value="ASPERFURANONE POLYKETIDE SYNTHASE AFOG-RELATED"/>
    <property type="match status" value="1"/>
</dbReference>
<dbReference type="InterPro" id="IPR016036">
    <property type="entry name" value="Malonyl_transacylase_ACP-bd"/>
</dbReference>
<dbReference type="SUPFAM" id="SSF55048">
    <property type="entry name" value="Probable ACP-binding domain of malonyl-CoA ACP transacylase"/>
    <property type="match status" value="1"/>
</dbReference>
<dbReference type="SUPFAM" id="SSF52151">
    <property type="entry name" value="FabD/lysophospholipase-like"/>
    <property type="match status" value="1"/>
</dbReference>
<evidence type="ECO:0000313" key="8">
    <source>
        <dbReference type="Proteomes" id="UP000256690"/>
    </source>
</evidence>
<keyword evidence="2" id="KW-0597">Phosphoprotein</keyword>
<dbReference type="SUPFAM" id="SSF51735">
    <property type="entry name" value="NAD(P)-binding Rossmann-fold domains"/>
    <property type="match status" value="1"/>
</dbReference>
<dbReference type="RefSeq" id="XP_026600740.1">
    <property type="nucleotide sequence ID" value="XM_026750727.1"/>
</dbReference>
<dbReference type="GO" id="GO:0004312">
    <property type="term" value="F:fatty acid synthase activity"/>
    <property type="evidence" value="ECO:0007669"/>
    <property type="project" value="TreeGrafter"/>
</dbReference>
<dbReference type="Pfam" id="PF00109">
    <property type="entry name" value="ketoacyl-synt"/>
    <property type="match status" value="1"/>
</dbReference>
<dbReference type="Pfam" id="PF02801">
    <property type="entry name" value="Ketoacyl-synt_C"/>
    <property type="match status" value="1"/>
</dbReference>
<protein>
    <recommendedName>
        <fullName evidence="6">Ketosynthase family 3 (KS3) domain-containing protein</fullName>
    </recommendedName>
</protein>
<keyword evidence="3" id="KW-0808">Transferase</keyword>
<dbReference type="SUPFAM" id="SSF53901">
    <property type="entry name" value="Thiolase-like"/>
    <property type="match status" value="1"/>
</dbReference>
<evidence type="ECO:0000313" key="7">
    <source>
        <dbReference type="EMBL" id="RDW68951.1"/>
    </source>
</evidence>
<dbReference type="GeneID" id="38119081"/>